<dbReference type="InterPro" id="IPR036322">
    <property type="entry name" value="WD40_repeat_dom_sf"/>
</dbReference>
<evidence type="ECO:0008006" key="3">
    <source>
        <dbReference type="Google" id="ProtNLM"/>
    </source>
</evidence>
<gene>
    <name evidence="1" type="ORF">O5398_04185</name>
</gene>
<evidence type="ECO:0000313" key="2">
    <source>
        <dbReference type="Proteomes" id="UP001164544"/>
    </source>
</evidence>
<dbReference type="AlphaFoldDB" id="A0AAQ2WWT5"/>
<evidence type="ECO:0000313" key="1">
    <source>
        <dbReference type="EMBL" id="WAZ91300.1"/>
    </source>
</evidence>
<organism evidence="1 2">
    <name type="scientific">Borrelia miyamotoi</name>
    <dbReference type="NCBI Taxonomy" id="47466"/>
    <lineage>
        <taxon>Bacteria</taxon>
        <taxon>Pseudomonadati</taxon>
        <taxon>Spirochaetota</taxon>
        <taxon>Spirochaetia</taxon>
        <taxon>Spirochaetales</taxon>
        <taxon>Borreliaceae</taxon>
        <taxon>Borrelia</taxon>
    </lineage>
</organism>
<protein>
    <recommendedName>
        <fullName evidence="3">Lipoprotein</fullName>
    </recommendedName>
</protein>
<dbReference type="KEGG" id="bmiy:RJ61_00135"/>
<dbReference type="EMBL" id="CP114637">
    <property type="protein sequence ID" value="WAZ91300.1"/>
    <property type="molecule type" value="Genomic_DNA"/>
</dbReference>
<dbReference type="PROSITE" id="PS51257">
    <property type="entry name" value="PROKAR_LIPOPROTEIN"/>
    <property type="match status" value="1"/>
</dbReference>
<dbReference type="Proteomes" id="UP001164544">
    <property type="component" value="Chromosome"/>
</dbReference>
<name>A0AAQ2WWT5_9SPIR</name>
<dbReference type="SUPFAM" id="SSF50978">
    <property type="entry name" value="WD40 repeat-like"/>
    <property type="match status" value="1"/>
</dbReference>
<dbReference type="RefSeq" id="WP_020954424.1">
    <property type="nucleotide sequence ID" value="NZ_CP010308.1"/>
</dbReference>
<proteinExistence type="predicted"/>
<accession>A0AAQ2WWT5</accession>
<reference evidence="1" key="1">
    <citation type="submission" date="2022-12" db="EMBL/GenBank/DDBJ databases">
        <title>B. miyamotoi WGS.</title>
        <authorList>
            <person name="Kuleshov K.V."/>
            <person name="Hoornstra D."/>
            <person name="Hovius J.W."/>
            <person name="Platonov A.E."/>
            <person name="Telford S.R. III."/>
        </authorList>
    </citation>
    <scope>NUCLEOTIDE SEQUENCE</scope>
    <source>
        <strain evidence="1">410</strain>
    </source>
</reference>
<sequence>MNKKDFKKFMIIISTLFMLSCSSESIFSQLSKLQKINNNNNILDSASPSGISLVNNILYIAAMHLFKKENGNVEKVNFSNSYEFVIDLVNIAGETYLLVQNKNGQLELYTLNNNNWTIKFQKNLIAIKFLKSITTNGITSAYILALEENGKQIILDLNGNNQTPRGITNDDKFYQISNENKLITGRSSKIWQLNGGGIIKVNSTNEIMAIIETSIRGSKETLVITAREYDTSDDNQFKIYSSTNNYQTPIFNYEGIGEFSAYFAREVDGIILIGSNSGFVELIKNKNTFILQPPSQSVFSGSYHGSQLSTTKLNDIIPISNKIIYILTQGKGLWKIENKKLTKE</sequence>